<gene>
    <name evidence="1" type="ORF">QJS10_CPB19g00817</name>
</gene>
<organism evidence="1 2">
    <name type="scientific">Acorus calamus</name>
    <name type="common">Sweet flag</name>
    <dbReference type="NCBI Taxonomy" id="4465"/>
    <lineage>
        <taxon>Eukaryota</taxon>
        <taxon>Viridiplantae</taxon>
        <taxon>Streptophyta</taxon>
        <taxon>Embryophyta</taxon>
        <taxon>Tracheophyta</taxon>
        <taxon>Spermatophyta</taxon>
        <taxon>Magnoliopsida</taxon>
        <taxon>Liliopsida</taxon>
        <taxon>Acoraceae</taxon>
        <taxon>Acorus</taxon>
    </lineage>
</organism>
<evidence type="ECO:0000313" key="2">
    <source>
        <dbReference type="Proteomes" id="UP001180020"/>
    </source>
</evidence>
<dbReference type="AlphaFoldDB" id="A0AAV9CHC9"/>
<accession>A0AAV9CHC9</accession>
<keyword evidence="2" id="KW-1185">Reference proteome</keyword>
<sequence length="86" mass="9824">MVFNGALVAAVATTSARLWQRVSCNPERFSSDQVLDLVFCFPLQQLGRLAICLWWALWKLVKNKEKIETGNYTEAVCIYELPMTLL</sequence>
<dbReference type="PANTHER" id="PTHR35104">
    <property type="entry name" value="OS03G0807000 PROTEIN"/>
    <property type="match status" value="1"/>
</dbReference>
<dbReference type="EMBL" id="JAUJYO010000019">
    <property type="protein sequence ID" value="KAK1287663.1"/>
    <property type="molecule type" value="Genomic_DNA"/>
</dbReference>
<reference evidence="1" key="2">
    <citation type="submission" date="2023-06" db="EMBL/GenBank/DDBJ databases">
        <authorList>
            <person name="Ma L."/>
            <person name="Liu K.-W."/>
            <person name="Li Z."/>
            <person name="Hsiao Y.-Y."/>
            <person name="Qi Y."/>
            <person name="Fu T."/>
            <person name="Tang G."/>
            <person name="Zhang D."/>
            <person name="Sun W.-H."/>
            <person name="Liu D.-K."/>
            <person name="Li Y."/>
            <person name="Chen G.-Z."/>
            <person name="Liu X.-D."/>
            <person name="Liao X.-Y."/>
            <person name="Jiang Y.-T."/>
            <person name="Yu X."/>
            <person name="Hao Y."/>
            <person name="Huang J."/>
            <person name="Zhao X.-W."/>
            <person name="Ke S."/>
            <person name="Chen Y.-Y."/>
            <person name="Wu W.-L."/>
            <person name="Hsu J.-L."/>
            <person name="Lin Y.-F."/>
            <person name="Huang M.-D."/>
            <person name="Li C.-Y."/>
            <person name="Huang L."/>
            <person name="Wang Z.-W."/>
            <person name="Zhao X."/>
            <person name="Zhong W.-Y."/>
            <person name="Peng D.-H."/>
            <person name="Ahmad S."/>
            <person name="Lan S."/>
            <person name="Zhang J.-S."/>
            <person name="Tsai W.-C."/>
            <person name="Van De Peer Y."/>
            <person name="Liu Z.-J."/>
        </authorList>
    </citation>
    <scope>NUCLEOTIDE SEQUENCE</scope>
    <source>
        <strain evidence="1">CP</strain>
        <tissue evidence="1">Leaves</tissue>
    </source>
</reference>
<comment type="caution">
    <text evidence="1">The sequence shown here is derived from an EMBL/GenBank/DDBJ whole genome shotgun (WGS) entry which is preliminary data.</text>
</comment>
<evidence type="ECO:0000313" key="1">
    <source>
        <dbReference type="EMBL" id="KAK1287663.1"/>
    </source>
</evidence>
<proteinExistence type="predicted"/>
<name>A0AAV9CHC9_ACOCL</name>
<protein>
    <submittedName>
        <fullName evidence="1">Uncharacterized protein</fullName>
    </submittedName>
</protein>
<reference evidence="1" key="1">
    <citation type="journal article" date="2023" name="Nat. Commun.">
        <title>Diploid and tetraploid genomes of Acorus and the evolution of monocots.</title>
        <authorList>
            <person name="Ma L."/>
            <person name="Liu K.W."/>
            <person name="Li Z."/>
            <person name="Hsiao Y.Y."/>
            <person name="Qi Y."/>
            <person name="Fu T."/>
            <person name="Tang G.D."/>
            <person name="Zhang D."/>
            <person name="Sun W.H."/>
            <person name="Liu D.K."/>
            <person name="Li Y."/>
            <person name="Chen G.Z."/>
            <person name="Liu X.D."/>
            <person name="Liao X.Y."/>
            <person name="Jiang Y.T."/>
            <person name="Yu X."/>
            <person name="Hao Y."/>
            <person name="Huang J."/>
            <person name="Zhao X.W."/>
            <person name="Ke S."/>
            <person name="Chen Y.Y."/>
            <person name="Wu W.L."/>
            <person name="Hsu J.L."/>
            <person name="Lin Y.F."/>
            <person name="Huang M.D."/>
            <person name="Li C.Y."/>
            <person name="Huang L."/>
            <person name="Wang Z.W."/>
            <person name="Zhao X."/>
            <person name="Zhong W.Y."/>
            <person name="Peng D.H."/>
            <person name="Ahmad S."/>
            <person name="Lan S."/>
            <person name="Zhang J.S."/>
            <person name="Tsai W.C."/>
            <person name="Van de Peer Y."/>
            <person name="Liu Z.J."/>
        </authorList>
    </citation>
    <scope>NUCLEOTIDE SEQUENCE</scope>
    <source>
        <strain evidence="1">CP</strain>
    </source>
</reference>
<dbReference type="PANTHER" id="PTHR35104:SF13">
    <property type="entry name" value="OS03G0807000 PROTEIN"/>
    <property type="match status" value="1"/>
</dbReference>
<dbReference type="Proteomes" id="UP001180020">
    <property type="component" value="Unassembled WGS sequence"/>
</dbReference>